<evidence type="ECO:0000313" key="4">
    <source>
        <dbReference type="EMBL" id="SGZ56713.1"/>
    </source>
</evidence>
<dbReference type="GO" id="GO:0008168">
    <property type="term" value="F:methyltransferase activity"/>
    <property type="evidence" value="ECO:0007669"/>
    <property type="project" value="InterPro"/>
</dbReference>
<dbReference type="InterPro" id="IPR004026">
    <property type="entry name" value="Ada_DNA_repair_Zn-bd"/>
</dbReference>
<dbReference type="InterPro" id="IPR035451">
    <property type="entry name" value="Ada-like_dom_sf"/>
</dbReference>
<keyword evidence="1" id="KW-0010">Activator</keyword>
<dbReference type="AlphaFoldDB" id="A0A1L0BZG2"/>
<dbReference type="Gene3D" id="1.10.10.60">
    <property type="entry name" value="Homeodomain-like"/>
    <property type="match status" value="1"/>
</dbReference>
<dbReference type="STRING" id="45354.A0A1L0BZG2"/>
<dbReference type="GO" id="GO:0008270">
    <property type="term" value="F:zinc ion binding"/>
    <property type="evidence" value="ECO:0007669"/>
    <property type="project" value="InterPro"/>
</dbReference>
<dbReference type="Pfam" id="PF02805">
    <property type="entry name" value="Ada_Zn_binding"/>
    <property type="match status" value="1"/>
</dbReference>
<feature type="domain" description="Ada DNA repair metal-binding" evidence="3">
    <location>
        <begin position="9"/>
        <end position="73"/>
    </location>
</feature>
<keyword evidence="5" id="KW-1185">Reference proteome</keyword>
<dbReference type="OrthoDB" id="2447880at2759"/>
<name>A0A1L0BZG2_9ASCO</name>
<dbReference type="SUPFAM" id="SSF57884">
    <property type="entry name" value="Ada DNA repair protein, N-terminal domain (N-Ada 10)"/>
    <property type="match status" value="1"/>
</dbReference>
<evidence type="ECO:0000259" key="3">
    <source>
        <dbReference type="Pfam" id="PF02805"/>
    </source>
</evidence>
<evidence type="ECO:0000256" key="1">
    <source>
        <dbReference type="ARBA" id="ARBA00023159"/>
    </source>
</evidence>
<dbReference type="GO" id="GO:0006281">
    <property type="term" value="P:DNA repair"/>
    <property type="evidence" value="ECO:0007669"/>
    <property type="project" value="InterPro"/>
</dbReference>
<evidence type="ECO:0000256" key="2">
    <source>
        <dbReference type="SAM" id="MobiDB-lite"/>
    </source>
</evidence>
<accession>A0A1L0BZG2</accession>
<dbReference type="GO" id="GO:0006355">
    <property type="term" value="P:regulation of DNA-templated transcription"/>
    <property type="evidence" value="ECO:0007669"/>
    <property type="project" value="InterPro"/>
</dbReference>
<proteinExistence type="predicted"/>
<dbReference type="GO" id="GO:0003677">
    <property type="term" value="F:DNA binding"/>
    <property type="evidence" value="ECO:0007669"/>
    <property type="project" value="InterPro"/>
</dbReference>
<protein>
    <submittedName>
        <fullName evidence="4">CIC11C00000000662</fullName>
    </submittedName>
</protein>
<reference evidence="4 5" key="1">
    <citation type="submission" date="2016-10" db="EMBL/GenBank/DDBJ databases">
        <authorList>
            <person name="de Groot N.N."/>
        </authorList>
    </citation>
    <scope>NUCLEOTIDE SEQUENCE [LARGE SCALE GENOMIC DNA]</scope>
    <source>
        <strain evidence="4 5">CBS 141442</strain>
    </source>
</reference>
<feature type="region of interest" description="Disordered" evidence="2">
    <location>
        <begin position="181"/>
        <end position="201"/>
    </location>
</feature>
<dbReference type="Gene3D" id="3.40.10.10">
    <property type="entry name" value="DNA Methylphosphotriester Repair Domain"/>
    <property type="match status" value="1"/>
</dbReference>
<dbReference type="Proteomes" id="UP000182334">
    <property type="component" value="Chromosome VI"/>
</dbReference>
<sequence length="453" mass="50713">MVYSADSAKWRAYQFLDPFAAGSFYVCNKINKYFCRPDCDAHPITELRLEIKFVPTVADAVDYGYVPCELCDPMLVPHIDVDMLIRTVKDINQSIGFVPPLMDEEDELINKTIKENIMENLHPQRRQLVPAISFNGKYSNFDRQQSTTVSKNDNEHYKLVDLACRHLALAAALSIFNTPSATNSPKLEDSSPDAYSSKKSRKRRGGVLGFKELAAKSKLSAWHFHRVFKSVTGLTPKTYGDKCYEHLQQQRDEAQELKPPSVVSQVSVPSSISSVDSIENMKSYSSPVLSTGSSVLPSRKRVRISEEEEYPSPKRVTKPLATPAMTPFNEFSGFEEEINGFGMDSRATSAPDLTAYLKPQSLFSHNKPIDFTTDMQFSMADMPLLMTMPQQEFMPVQPVDIPFEESLGTFGGAGFSADLFAEDEIIPMHHELDITEGFNFGLLPELLTLSVGL</sequence>
<dbReference type="EMBL" id="LT635761">
    <property type="protein sequence ID" value="SGZ56713.1"/>
    <property type="molecule type" value="Genomic_DNA"/>
</dbReference>
<gene>
    <name evidence="4" type="ORF">SAMEA4029010_CIC11G00000000662</name>
</gene>
<evidence type="ECO:0000313" key="5">
    <source>
        <dbReference type="Proteomes" id="UP000182334"/>
    </source>
</evidence>
<organism evidence="4 5">
    <name type="scientific">Sungouiella intermedia</name>
    <dbReference type="NCBI Taxonomy" id="45354"/>
    <lineage>
        <taxon>Eukaryota</taxon>
        <taxon>Fungi</taxon>
        <taxon>Dikarya</taxon>
        <taxon>Ascomycota</taxon>
        <taxon>Saccharomycotina</taxon>
        <taxon>Pichiomycetes</taxon>
        <taxon>Metschnikowiaceae</taxon>
        <taxon>Sungouiella</taxon>
    </lineage>
</organism>